<sequence length="115" mass="13278">MKKVSDTEKGNKSVDPSRLEARMEKLAKNPAFFKKMENVVRREEHVLTIKSSYALGAKEVQQIKQKLNLETRASLRVSKVVDPLLLLGIIVKYKDYYFDYSLKGQLVRLFESLEA</sequence>
<keyword evidence="4" id="KW-0406">Ion transport</keyword>
<name>A0A2M8KRG9_9BACT</name>
<keyword evidence="3" id="KW-0375">Hydrogen ion transport</keyword>
<dbReference type="InterPro" id="IPR000711">
    <property type="entry name" value="ATPase_OSCP/dsu"/>
</dbReference>
<evidence type="ECO:0000256" key="1">
    <source>
        <dbReference type="ARBA" id="ARBA00004370"/>
    </source>
</evidence>
<comment type="subcellular location">
    <subcellularLocation>
        <location evidence="1">Membrane</location>
    </subcellularLocation>
</comment>
<evidence type="ECO:0000256" key="3">
    <source>
        <dbReference type="ARBA" id="ARBA00022781"/>
    </source>
</evidence>
<keyword evidence="5" id="KW-0472">Membrane</keyword>
<keyword evidence="6" id="KW-0066">ATP synthesis</keyword>
<evidence type="ECO:0000256" key="5">
    <source>
        <dbReference type="ARBA" id="ARBA00023136"/>
    </source>
</evidence>
<evidence type="ECO:0000256" key="6">
    <source>
        <dbReference type="ARBA" id="ARBA00023310"/>
    </source>
</evidence>
<keyword evidence="2" id="KW-0813">Transport</keyword>
<dbReference type="GO" id="GO:0016020">
    <property type="term" value="C:membrane"/>
    <property type="evidence" value="ECO:0007669"/>
    <property type="project" value="UniProtKB-SubCell"/>
</dbReference>
<comment type="caution">
    <text evidence="7">The sequence shown here is derived from an EMBL/GenBank/DDBJ whole genome shotgun (WGS) entry which is preliminary data.</text>
</comment>
<dbReference type="Pfam" id="PF00213">
    <property type="entry name" value="OSCP"/>
    <property type="match status" value="1"/>
</dbReference>
<evidence type="ECO:0000313" key="7">
    <source>
        <dbReference type="EMBL" id="PJE62524.1"/>
    </source>
</evidence>
<gene>
    <name evidence="7" type="ORF">COU88_04500</name>
</gene>
<dbReference type="AlphaFoldDB" id="A0A2M8KRG9"/>
<organism evidence="7 8">
    <name type="scientific">Candidatus Roizmanbacteria bacterium CG10_big_fil_rev_8_21_14_0_10_39_6</name>
    <dbReference type="NCBI Taxonomy" id="1974853"/>
    <lineage>
        <taxon>Bacteria</taxon>
        <taxon>Candidatus Roizmaniibacteriota</taxon>
    </lineage>
</organism>
<proteinExistence type="predicted"/>
<accession>A0A2M8KRG9</accession>
<evidence type="ECO:0000313" key="8">
    <source>
        <dbReference type="Proteomes" id="UP000229554"/>
    </source>
</evidence>
<evidence type="ECO:0000256" key="4">
    <source>
        <dbReference type="ARBA" id="ARBA00023065"/>
    </source>
</evidence>
<protein>
    <submittedName>
        <fullName evidence="7">Uncharacterized protein</fullName>
    </submittedName>
</protein>
<dbReference type="EMBL" id="PFED01000185">
    <property type="protein sequence ID" value="PJE62524.1"/>
    <property type="molecule type" value="Genomic_DNA"/>
</dbReference>
<reference evidence="8" key="1">
    <citation type="submission" date="2017-09" db="EMBL/GenBank/DDBJ databases">
        <title>Depth-based differentiation of microbial function through sediment-hosted aquifers and enrichment of novel symbionts in the deep terrestrial subsurface.</title>
        <authorList>
            <person name="Probst A.J."/>
            <person name="Ladd B."/>
            <person name="Jarett J.K."/>
            <person name="Geller-Mcgrath D.E."/>
            <person name="Sieber C.M.K."/>
            <person name="Emerson J.B."/>
            <person name="Anantharaman K."/>
            <person name="Thomas B.C."/>
            <person name="Malmstrom R."/>
            <person name="Stieglmeier M."/>
            <person name="Klingl A."/>
            <person name="Woyke T."/>
            <person name="Ryan C.M."/>
            <person name="Banfield J.F."/>
        </authorList>
    </citation>
    <scope>NUCLEOTIDE SEQUENCE [LARGE SCALE GENOMIC DNA]</scope>
</reference>
<evidence type="ECO:0000256" key="2">
    <source>
        <dbReference type="ARBA" id="ARBA00022448"/>
    </source>
</evidence>
<dbReference type="GO" id="GO:0046933">
    <property type="term" value="F:proton-transporting ATP synthase activity, rotational mechanism"/>
    <property type="evidence" value="ECO:0007669"/>
    <property type="project" value="InterPro"/>
</dbReference>
<dbReference type="Proteomes" id="UP000229554">
    <property type="component" value="Unassembled WGS sequence"/>
</dbReference>